<dbReference type="AlphaFoldDB" id="A0A081P6S9"/>
<dbReference type="Proteomes" id="UP000028123">
    <property type="component" value="Unassembled WGS sequence"/>
</dbReference>
<keyword evidence="3" id="KW-1185">Reference proteome</keyword>
<evidence type="ECO:0000313" key="3">
    <source>
        <dbReference type="Proteomes" id="UP000028123"/>
    </source>
</evidence>
<proteinExistence type="predicted"/>
<dbReference type="eggNOG" id="COG3628">
    <property type="taxonomic scope" value="Bacteria"/>
</dbReference>
<organism evidence="2 3">
    <name type="scientific">Paenibacillus tyrfis</name>
    <dbReference type="NCBI Taxonomy" id="1501230"/>
    <lineage>
        <taxon>Bacteria</taxon>
        <taxon>Bacillati</taxon>
        <taxon>Bacillota</taxon>
        <taxon>Bacilli</taxon>
        <taxon>Bacillales</taxon>
        <taxon>Paenibacillaceae</taxon>
        <taxon>Paenibacillus</taxon>
    </lineage>
</organism>
<dbReference type="SUPFAM" id="SSF160719">
    <property type="entry name" value="gpW/gp25-like"/>
    <property type="match status" value="1"/>
</dbReference>
<evidence type="ECO:0000313" key="2">
    <source>
        <dbReference type="EMBL" id="KEQ26402.1"/>
    </source>
</evidence>
<dbReference type="RefSeq" id="WP_036678857.1">
    <property type="nucleotide sequence ID" value="NZ_FYEP01000001.1"/>
</dbReference>
<reference evidence="2 3" key="1">
    <citation type="submission" date="2014-06" db="EMBL/GenBank/DDBJ databases">
        <title>Draft genome sequence of Paenibacillus sp. MSt1.</title>
        <authorList>
            <person name="Aw Y.K."/>
            <person name="Ong K.S."/>
            <person name="Gan H.M."/>
            <person name="Lee S.M."/>
        </authorList>
    </citation>
    <scope>NUCLEOTIDE SEQUENCE [LARGE SCALE GENOMIC DNA]</scope>
    <source>
        <strain evidence="2 3">MSt1</strain>
    </source>
</reference>
<feature type="domain" description="IraD/Gp25-like" evidence="1">
    <location>
        <begin position="26"/>
        <end position="116"/>
    </location>
</feature>
<name>A0A081P6S9_9BACL</name>
<dbReference type="EMBL" id="JNVM01000006">
    <property type="protein sequence ID" value="KEQ26402.1"/>
    <property type="molecule type" value="Genomic_DNA"/>
</dbReference>
<evidence type="ECO:0000259" key="1">
    <source>
        <dbReference type="Pfam" id="PF04965"/>
    </source>
</evidence>
<sequence length="132" mass="15384">MKSFLGRGWKFPVEVDEVTGRIKMSEYEEDIAEAIRIIVWTGKGERVMRPDFGCGVERFLFGSTDETTMHLLESDIAEAIRIWEPRVHEVEVRAEPDTDDPGKVMIRIQYEVRSTNNLFNQVYPFYIHEGTK</sequence>
<dbReference type="OrthoDB" id="9802846at2"/>
<dbReference type="Gene3D" id="3.10.450.40">
    <property type="match status" value="1"/>
</dbReference>
<dbReference type="InterPro" id="IPR007048">
    <property type="entry name" value="IraD/Gp25-like"/>
</dbReference>
<gene>
    <name evidence="2" type="ORF">ET33_31585</name>
</gene>
<dbReference type="Pfam" id="PF04965">
    <property type="entry name" value="GPW_gp25"/>
    <property type="match status" value="1"/>
</dbReference>
<protein>
    <submittedName>
        <fullName evidence="2">Baseplate protein</fullName>
    </submittedName>
</protein>
<accession>A0A081P6S9</accession>
<comment type="caution">
    <text evidence="2">The sequence shown here is derived from an EMBL/GenBank/DDBJ whole genome shotgun (WGS) entry which is preliminary data.</text>
</comment>